<sequence length="80" mass="9120">EYKRTPQISSNKDSTANEITTNLRAYAISSHSNECPVVALRLLSYHRPPQCSNADAPFYIVPRTSADQRVWYKTIRAGRH</sequence>
<name>A0A822G6A6_9BILA</name>
<dbReference type="Proteomes" id="UP000663848">
    <property type="component" value="Unassembled WGS sequence"/>
</dbReference>
<evidence type="ECO:0000313" key="1">
    <source>
        <dbReference type="EMBL" id="CAF5131170.1"/>
    </source>
</evidence>
<evidence type="ECO:0000313" key="2">
    <source>
        <dbReference type="EMBL" id="CAF5135079.1"/>
    </source>
</evidence>
<dbReference type="AlphaFoldDB" id="A0A822G6A6"/>
<feature type="non-terminal residue" evidence="2">
    <location>
        <position position="1"/>
    </location>
</feature>
<gene>
    <name evidence="1" type="ORF">QYT958_LOCUS46827</name>
    <name evidence="2" type="ORF">QYT958_LOCUS47185</name>
</gene>
<protein>
    <submittedName>
        <fullName evidence="2">Uncharacterized protein</fullName>
    </submittedName>
</protein>
<dbReference type="EMBL" id="CAJOBR010085073">
    <property type="protein sequence ID" value="CAF5131170.1"/>
    <property type="molecule type" value="Genomic_DNA"/>
</dbReference>
<feature type="non-terminal residue" evidence="2">
    <location>
        <position position="80"/>
    </location>
</feature>
<reference evidence="2" key="1">
    <citation type="submission" date="2021-02" db="EMBL/GenBank/DDBJ databases">
        <authorList>
            <person name="Nowell W R."/>
        </authorList>
    </citation>
    <scope>NUCLEOTIDE SEQUENCE</scope>
</reference>
<accession>A0A822G6A6</accession>
<dbReference type="EMBL" id="CAJOBR010087478">
    <property type="protein sequence ID" value="CAF5135079.1"/>
    <property type="molecule type" value="Genomic_DNA"/>
</dbReference>
<evidence type="ECO:0000313" key="3">
    <source>
        <dbReference type="Proteomes" id="UP000663848"/>
    </source>
</evidence>
<comment type="caution">
    <text evidence="2">The sequence shown here is derived from an EMBL/GenBank/DDBJ whole genome shotgun (WGS) entry which is preliminary data.</text>
</comment>
<proteinExistence type="predicted"/>
<organism evidence="2 3">
    <name type="scientific">Rotaria socialis</name>
    <dbReference type="NCBI Taxonomy" id="392032"/>
    <lineage>
        <taxon>Eukaryota</taxon>
        <taxon>Metazoa</taxon>
        <taxon>Spiralia</taxon>
        <taxon>Gnathifera</taxon>
        <taxon>Rotifera</taxon>
        <taxon>Eurotatoria</taxon>
        <taxon>Bdelloidea</taxon>
        <taxon>Philodinida</taxon>
        <taxon>Philodinidae</taxon>
        <taxon>Rotaria</taxon>
    </lineage>
</organism>